<proteinExistence type="predicted"/>
<dbReference type="GeneID" id="77461572"/>
<feature type="compositionally biased region" description="Polar residues" evidence="1">
    <location>
        <begin position="62"/>
        <end position="77"/>
    </location>
</feature>
<evidence type="ECO:0000313" key="2">
    <source>
        <dbReference type="EMBL" id="SUO03720.1"/>
    </source>
</evidence>
<protein>
    <submittedName>
        <fullName evidence="2">Uncharacterized protein</fullName>
    </submittedName>
</protein>
<feature type="compositionally biased region" description="Basic and acidic residues" evidence="1">
    <location>
        <begin position="178"/>
        <end position="213"/>
    </location>
</feature>
<dbReference type="AlphaFoldDB" id="A0A380LM90"/>
<dbReference type="RefSeq" id="WP_022789096.1">
    <property type="nucleotide sequence ID" value="NZ_UHFX01000003.1"/>
</dbReference>
<evidence type="ECO:0000313" key="3">
    <source>
        <dbReference type="Proteomes" id="UP000255523"/>
    </source>
</evidence>
<dbReference type="EMBL" id="UHFX01000003">
    <property type="protein sequence ID" value="SUO03720.1"/>
    <property type="molecule type" value="Genomic_DNA"/>
</dbReference>
<accession>A0A380LM90</accession>
<name>A0A380LM90_9FIRM</name>
<gene>
    <name evidence="2" type="ORF">NCTC11087_00589</name>
</gene>
<feature type="region of interest" description="Disordered" evidence="1">
    <location>
        <begin position="175"/>
        <end position="213"/>
    </location>
</feature>
<dbReference type="OrthoDB" id="1655811at2"/>
<reference evidence="2 3" key="1">
    <citation type="submission" date="2018-06" db="EMBL/GenBank/DDBJ databases">
        <authorList>
            <consortium name="Pathogen Informatics"/>
            <person name="Doyle S."/>
        </authorList>
    </citation>
    <scope>NUCLEOTIDE SEQUENCE [LARGE SCALE GENOMIC DNA]</scope>
    <source>
        <strain evidence="2 3">NCTC11087</strain>
    </source>
</reference>
<organism evidence="2 3">
    <name type="scientific">Faecalicoccus pleomorphus</name>
    <dbReference type="NCBI Taxonomy" id="1323"/>
    <lineage>
        <taxon>Bacteria</taxon>
        <taxon>Bacillati</taxon>
        <taxon>Bacillota</taxon>
        <taxon>Erysipelotrichia</taxon>
        <taxon>Erysipelotrichales</taxon>
        <taxon>Erysipelotrichaceae</taxon>
        <taxon>Faecalicoccus</taxon>
    </lineage>
</organism>
<evidence type="ECO:0000256" key="1">
    <source>
        <dbReference type="SAM" id="MobiDB-lite"/>
    </source>
</evidence>
<feature type="compositionally biased region" description="Low complexity" evidence="1">
    <location>
        <begin position="30"/>
        <end position="43"/>
    </location>
</feature>
<keyword evidence="3" id="KW-1185">Reference proteome</keyword>
<feature type="region of interest" description="Disordered" evidence="1">
    <location>
        <begin position="14"/>
        <end position="110"/>
    </location>
</feature>
<dbReference type="Proteomes" id="UP000255523">
    <property type="component" value="Unassembled WGS sequence"/>
</dbReference>
<sequence length="213" mass="24357">MFKDLMQAIFTEEVEPEEEVNEPVQKEETTVSNVQVQQSQESTFVEPQIHLEPQTEDVQIASFGQTPASTEPKSTIFTGLDVDSVASEEPRPRKKMYHFDRSKTKKVRRTQEDLEYTPIISPIFGNMEESKKDTSKVHNAIDLSKPEQLEDYMTVLSPMYGDRPGVTPVVQNIPKMEPAQKEVKSKDRGYSLDSMLEKPEKKENKQATLFSKD</sequence>